<keyword evidence="4" id="KW-1185">Reference proteome</keyword>
<dbReference type="RefSeq" id="WP_144974127.1">
    <property type="nucleotide sequence ID" value="NZ_CP036289.1"/>
</dbReference>
<keyword evidence="2" id="KW-0472">Membrane</keyword>
<name>A0A518CAI1_9BACT</name>
<dbReference type="Proteomes" id="UP000318626">
    <property type="component" value="Chromosome"/>
</dbReference>
<dbReference type="EMBL" id="CP036289">
    <property type="protein sequence ID" value="QDU76194.1"/>
    <property type="molecule type" value="Genomic_DNA"/>
</dbReference>
<evidence type="ECO:0000313" key="4">
    <source>
        <dbReference type="Proteomes" id="UP000318626"/>
    </source>
</evidence>
<feature type="compositionally biased region" description="Basic and acidic residues" evidence="1">
    <location>
        <begin position="73"/>
        <end position="83"/>
    </location>
</feature>
<dbReference type="AlphaFoldDB" id="A0A518CAI1"/>
<feature type="compositionally biased region" description="Basic residues" evidence="1">
    <location>
        <begin position="49"/>
        <end position="58"/>
    </location>
</feature>
<sequence length="83" mass="9228">MLDYMVLAFLIILGTLFTSIVVGTTFAAAILLVTFNPVDVEVDMRSPKFKISRNSRHPHGNEARSEIIPFPDPQDKNDKPGGR</sequence>
<evidence type="ECO:0000256" key="1">
    <source>
        <dbReference type="SAM" id="MobiDB-lite"/>
    </source>
</evidence>
<evidence type="ECO:0000313" key="3">
    <source>
        <dbReference type="EMBL" id="QDU76194.1"/>
    </source>
</evidence>
<keyword evidence="2" id="KW-1133">Transmembrane helix</keyword>
<feature type="transmembrane region" description="Helical" evidence="2">
    <location>
        <begin position="6"/>
        <end position="35"/>
    </location>
</feature>
<evidence type="ECO:0000256" key="2">
    <source>
        <dbReference type="SAM" id="Phobius"/>
    </source>
</evidence>
<proteinExistence type="predicted"/>
<reference evidence="4" key="1">
    <citation type="submission" date="2019-02" db="EMBL/GenBank/DDBJ databases">
        <title>Deep-cultivation of Planctomycetes and their phenomic and genomic characterization uncovers novel biology.</title>
        <authorList>
            <person name="Wiegand S."/>
            <person name="Jogler M."/>
            <person name="Boedeker C."/>
            <person name="Pinto D."/>
            <person name="Vollmers J."/>
            <person name="Rivas-Marin E."/>
            <person name="Kohn T."/>
            <person name="Peeters S.H."/>
            <person name="Heuer A."/>
            <person name="Rast P."/>
            <person name="Oberbeckmann S."/>
            <person name="Bunk B."/>
            <person name="Jeske O."/>
            <person name="Meyerdierks A."/>
            <person name="Storesund J.E."/>
            <person name="Kallscheuer N."/>
            <person name="Luecker S."/>
            <person name="Lage O.M."/>
            <person name="Pohl T."/>
            <person name="Merkel B.J."/>
            <person name="Hornburger P."/>
            <person name="Mueller R.-W."/>
            <person name="Bruemmer F."/>
            <person name="Labrenz M."/>
            <person name="Spormann A.M."/>
            <person name="Op den Camp H."/>
            <person name="Overmann J."/>
            <person name="Amann R."/>
            <person name="Jetten M.S.M."/>
            <person name="Mascher T."/>
            <person name="Medema M.H."/>
            <person name="Devos D.P."/>
            <person name="Kaster A.-K."/>
            <person name="Ovreas L."/>
            <person name="Rohde M."/>
            <person name="Galperin M.Y."/>
            <person name="Jogler C."/>
        </authorList>
    </citation>
    <scope>NUCLEOTIDE SEQUENCE [LARGE SCALE GENOMIC DNA]</scope>
    <source>
        <strain evidence="4">Pan97</strain>
    </source>
</reference>
<protein>
    <submittedName>
        <fullName evidence="3">Uncharacterized protein</fullName>
    </submittedName>
</protein>
<accession>A0A518CAI1</accession>
<gene>
    <name evidence="3" type="ORF">Pan97_32390</name>
</gene>
<dbReference type="KEGG" id="bvo:Pan97_32390"/>
<organism evidence="3 4">
    <name type="scientific">Bremerella volcania</name>
    <dbReference type="NCBI Taxonomy" id="2527984"/>
    <lineage>
        <taxon>Bacteria</taxon>
        <taxon>Pseudomonadati</taxon>
        <taxon>Planctomycetota</taxon>
        <taxon>Planctomycetia</taxon>
        <taxon>Pirellulales</taxon>
        <taxon>Pirellulaceae</taxon>
        <taxon>Bremerella</taxon>
    </lineage>
</organism>
<keyword evidence="2" id="KW-0812">Transmembrane</keyword>
<feature type="region of interest" description="Disordered" evidence="1">
    <location>
        <begin position="49"/>
        <end position="83"/>
    </location>
</feature>